<organism evidence="1">
    <name type="scientific">Klebsiella pneumoniae</name>
    <dbReference type="NCBI Taxonomy" id="573"/>
    <lineage>
        <taxon>Bacteria</taxon>
        <taxon>Pseudomonadati</taxon>
        <taxon>Pseudomonadota</taxon>
        <taxon>Gammaproteobacteria</taxon>
        <taxon>Enterobacterales</taxon>
        <taxon>Enterobacteriaceae</taxon>
        <taxon>Klebsiella/Raoultella group</taxon>
        <taxon>Klebsiella</taxon>
        <taxon>Klebsiella pneumoniae complex</taxon>
    </lineage>
</organism>
<dbReference type="AlphaFoldDB" id="A0A809T306"/>
<dbReference type="EMBL" id="LC521849">
    <property type="protein sequence ID" value="BBV27196.1"/>
    <property type="molecule type" value="Genomic_DNA"/>
</dbReference>
<reference evidence="1" key="1">
    <citation type="submission" date="2020-01" db="EMBL/GenBank/DDBJ databases">
        <title>Genotype-dependent distribution of carbapenemase genes among Enterobacteriaceae in Thailand.</title>
        <authorList>
            <person name="Takeuchi D."/>
            <person name="Abe R."/>
            <person name="Sakamoto N."/>
            <person name="Sugawara Y."/>
            <person name="Akeda Y."/>
            <person name="Hamada S."/>
        </authorList>
    </citation>
    <scope>NUCLEOTIDE SEQUENCE</scope>
    <source>
        <strain evidence="1">KP100</strain>
        <plasmid evidence="1">pKP100_NDM1</plasmid>
    </source>
</reference>
<proteinExistence type="predicted"/>
<keyword evidence="1" id="KW-0614">Plasmid</keyword>
<sequence length="62" mass="7169">MALWVEQFMQALLTKEVGRMLGTRSPYVEIHISHPDEQRRINHLILNETCPAIPGIDIELDE</sequence>
<geneLocation type="plasmid" evidence="1">
    <name>pKP100_NDM1</name>
</geneLocation>
<accession>A0A809T306</accession>
<protein>
    <submittedName>
        <fullName evidence="1">Uncharacterized protein</fullName>
    </submittedName>
</protein>
<evidence type="ECO:0000313" key="1">
    <source>
        <dbReference type="EMBL" id="BBV27196.1"/>
    </source>
</evidence>
<name>A0A809T306_KLEPN</name>